<keyword evidence="3" id="KW-1185">Reference proteome</keyword>
<dbReference type="EMBL" id="CAIIXF020000007">
    <property type="protein sequence ID" value="CAH1789548.1"/>
    <property type="molecule type" value="Genomic_DNA"/>
</dbReference>
<feature type="region of interest" description="Disordered" evidence="1">
    <location>
        <begin position="1"/>
        <end position="28"/>
    </location>
</feature>
<dbReference type="SUPFAM" id="SSF111331">
    <property type="entry name" value="NAD kinase/diacylglycerol kinase-like"/>
    <property type="match status" value="1"/>
</dbReference>
<comment type="caution">
    <text evidence="2">The sequence shown here is derived from an EMBL/GenBank/DDBJ whole genome shotgun (WGS) entry which is preliminary data.</text>
</comment>
<accession>A0A8J1TVH0</accession>
<name>A0A8J1TVH0_OWEFU</name>
<dbReference type="Pfam" id="PF00781">
    <property type="entry name" value="DAGK_cat"/>
    <property type="match status" value="1"/>
</dbReference>
<dbReference type="InterPro" id="IPR017438">
    <property type="entry name" value="ATP-NAD_kinase_N"/>
</dbReference>
<dbReference type="Gene3D" id="2.60.200.40">
    <property type="match status" value="1"/>
</dbReference>
<dbReference type="InterPro" id="IPR050187">
    <property type="entry name" value="Lipid_Phosphate_FormReg"/>
</dbReference>
<feature type="compositionally biased region" description="Polar residues" evidence="1">
    <location>
        <begin position="567"/>
        <end position="579"/>
    </location>
</feature>
<dbReference type="PROSITE" id="PS50146">
    <property type="entry name" value="DAGK"/>
    <property type="match status" value="1"/>
</dbReference>
<feature type="compositionally biased region" description="Polar residues" evidence="1">
    <location>
        <begin position="9"/>
        <end position="28"/>
    </location>
</feature>
<dbReference type="InterPro" id="IPR001206">
    <property type="entry name" value="Diacylglycerol_kinase_cat_dom"/>
</dbReference>
<dbReference type="GO" id="GO:0016020">
    <property type="term" value="C:membrane"/>
    <property type="evidence" value="ECO:0007669"/>
    <property type="project" value="GOC"/>
</dbReference>
<evidence type="ECO:0000313" key="3">
    <source>
        <dbReference type="Proteomes" id="UP000749559"/>
    </source>
</evidence>
<dbReference type="InterPro" id="IPR045363">
    <property type="entry name" value="CERK_C"/>
</dbReference>
<feature type="region of interest" description="Disordered" evidence="1">
    <location>
        <begin position="543"/>
        <end position="615"/>
    </location>
</feature>
<reference evidence="2" key="1">
    <citation type="submission" date="2022-03" db="EMBL/GenBank/DDBJ databases">
        <authorList>
            <person name="Martin C."/>
        </authorList>
    </citation>
    <scope>NUCLEOTIDE SEQUENCE</scope>
</reference>
<dbReference type="Gene3D" id="3.40.50.10330">
    <property type="entry name" value="Probable inorganic polyphosphate/atp-NAD kinase, domain 1"/>
    <property type="match status" value="1"/>
</dbReference>
<dbReference type="GO" id="GO:0001729">
    <property type="term" value="F:ceramide kinase activity"/>
    <property type="evidence" value="ECO:0007669"/>
    <property type="project" value="TreeGrafter"/>
</dbReference>
<dbReference type="AlphaFoldDB" id="A0A8J1TVH0"/>
<evidence type="ECO:0000313" key="2">
    <source>
        <dbReference type="EMBL" id="CAH1789548.1"/>
    </source>
</evidence>
<dbReference type="PANTHER" id="PTHR12358">
    <property type="entry name" value="SPHINGOSINE KINASE"/>
    <property type="match status" value="1"/>
</dbReference>
<dbReference type="PANTHER" id="PTHR12358:SF26">
    <property type="entry name" value="CERAMIDE KINASE-LIKE PROTEIN"/>
    <property type="match status" value="1"/>
</dbReference>
<dbReference type="Pfam" id="PF19280">
    <property type="entry name" value="CERK_C"/>
    <property type="match status" value="1"/>
</dbReference>
<dbReference type="Proteomes" id="UP000749559">
    <property type="component" value="Unassembled WGS sequence"/>
</dbReference>
<proteinExistence type="predicted"/>
<protein>
    <submittedName>
        <fullName evidence="2">Uncharacterized protein</fullName>
    </submittedName>
</protein>
<dbReference type="OrthoDB" id="530923at2759"/>
<evidence type="ECO:0000256" key="1">
    <source>
        <dbReference type="SAM" id="MobiDB-lite"/>
    </source>
</evidence>
<organism evidence="2 3">
    <name type="scientific">Owenia fusiformis</name>
    <name type="common">Polychaete worm</name>
    <dbReference type="NCBI Taxonomy" id="6347"/>
    <lineage>
        <taxon>Eukaryota</taxon>
        <taxon>Metazoa</taxon>
        <taxon>Spiralia</taxon>
        <taxon>Lophotrochozoa</taxon>
        <taxon>Annelida</taxon>
        <taxon>Polychaeta</taxon>
        <taxon>Sedentaria</taxon>
        <taxon>Canalipalpata</taxon>
        <taxon>Sabellida</taxon>
        <taxon>Oweniida</taxon>
        <taxon>Oweniidae</taxon>
        <taxon>Owenia</taxon>
    </lineage>
</organism>
<gene>
    <name evidence="2" type="ORF">OFUS_LOCUS14887</name>
</gene>
<dbReference type="InterPro" id="IPR016064">
    <property type="entry name" value="NAD/diacylglycerol_kinase_sf"/>
</dbReference>
<sequence>MSRPRQKKNMQSNYFESDGETSPRQNYGNLDEKLTGIFEIDHKSYDVTLSDTKLNWSPMGTVIKKKKSKKKHKSHDDDNENQVLLKDIYGVRVKYQKPGDGMVLGVEVYTYERKDFNRLKDRPILLGHPSGEVCSLWATRIDQIISGLPGRLRKVKVFVQAHAGIKTRYIYRALVHPILLGAKIEQDITEVIHNETIKQEMVHLKLSNYDCIICVGGDGTVNKLVNGLLNKTQQNHGIDVKPTTNPAKPMIPIGIVPTGSSNNIAHSVLGTDDPVSAVLHIVLGHKCPVDVCSTYHNEKFHSWGFNFQYGFGGNILVFANRYSKLGQRKVEAAFLKGLTKSKLRPYDCDIQYIPSPKNTESNPLDGVVCHTGCSVCLDSSMGGSNFGSVYSDSLQEYDPLAISGTSSTIIDLTKESPWRSTKGSYMNVAVFTLPGLSEMAPQGLSKYTHLADGCMDLVLVRNTERKDFIRYLKRHGNSKNQFDFPFVEVHRVKDLRIRGRLGTTWKHKDWDFNEVQYEMKKLELSVISERSMEVVNDLSDIDDDDEDIKSLGSGAGLSDDDEDNSNDPKAQNNMRQSYSAPVYRKTFYEQNRERRSKKTRDKEEKKKQSEEMKTRSVWNMDSEIQRDIDLDFRIHPQLLLICGQGLHPQTPRQEAKMGCLPAF</sequence>
<dbReference type="GO" id="GO:0006672">
    <property type="term" value="P:ceramide metabolic process"/>
    <property type="evidence" value="ECO:0007669"/>
    <property type="project" value="TreeGrafter"/>
</dbReference>
<feature type="compositionally biased region" description="Basic and acidic residues" evidence="1">
    <location>
        <begin position="600"/>
        <end position="614"/>
    </location>
</feature>